<reference evidence="2" key="1">
    <citation type="submission" date="2023-04" db="EMBL/GenBank/DDBJ databases">
        <title>Phytophthora fragariaefolia NBRC 109709.</title>
        <authorList>
            <person name="Ichikawa N."/>
            <person name="Sato H."/>
            <person name="Tonouchi N."/>
        </authorList>
    </citation>
    <scope>NUCLEOTIDE SEQUENCE</scope>
    <source>
        <strain evidence="2">NBRC 109709</strain>
    </source>
</reference>
<protein>
    <submittedName>
        <fullName evidence="2">Unnamed protein product</fullName>
    </submittedName>
</protein>
<feature type="compositionally biased region" description="Acidic residues" evidence="1">
    <location>
        <begin position="67"/>
        <end position="78"/>
    </location>
</feature>
<proteinExistence type="predicted"/>
<sequence>MSTPTTQAAGTPAASAAANTVVASSATTSRPSASSPVVTSTVSTSSSPKRHRSLGEYNAILHVGSDADMEDGEEDEETSSPRRDEPSVGSRRPRAATTIDRSLTLDRCPTRRVEETPLRLVLVRCALLQCATRGCRLQARSNLASAVPLRRVSMHCTRAVASKTMMSVRSSTLIRRRIKDAITTSDSFMRSDGTGTRKLPVEAECPSGRHSVKAEATTVLAQALRPSAALVVAGFVLSPFPECPASGRSAAPAYRGSEEILSNEYENDPDLGSGSDDQEFAGRSSELTPARLAVGVEAAERRCGSGPSDSVDRLESVERLETTEFAALRQELALLKA</sequence>
<name>A0A9W6X871_9STRA</name>
<feature type="compositionally biased region" description="Low complexity" evidence="1">
    <location>
        <begin position="1"/>
        <end position="47"/>
    </location>
</feature>
<comment type="caution">
    <text evidence="2">The sequence shown here is derived from an EMBL/GenBank/DDBJ whole genome shotgun (WGS) entry which is preliminary data.</text>
</comment>
<dbReference type="OrthoDB" id="128037at2759"/>
<feature type="region of interest" description="Disordered" evidence="1">
    <location>
        <begin position="1"/>
        <end position="98"/>
    </location>
</feature>
<dbReference type="EMBL" id="BSXT01000738">
    <property type="protein sequence ID" value="GMF33419.1"/>
    <property type="molecule type" value="Genomic_DNA"/>
</dbReference>
<evidence type="ECO:0000313" key="3">
    <source>
        <dbReference type="Proteomes" id="UP001165121"/>
    </source>
</evidence>
<dbReference type="AlphaFoldDB" id="A0A9W6X871"/>
<gene>
    <name evidence="2" type="ORF">Pfra01_000828600</name>
</gene>
<accession>A0A9W6X871</accession>
<feature type="region of interest" description="Disordered" evidence="1">
    <location>
        <begin position="264"/>
        <end position="287"/>
    </location>
</feature>
<evidence type="ECO:0000256" key="1">
    <source>
        <dbReference type="SAM" id="MobiDB-lite"/>
    </source>
</evidence>
<keyword evidence="3" id="KW-1185">Reference proteome</keyword>
<organism evidence="2 3">
    <name type="scientific">Phytophthora fragariaefolia</name>
    <dbReference type="NCBI Taxonomy" id="1490495"/>
    <lineage>
        <taxon>Eukaryota</taxon>
        <taxon>Sar</taxon>
        <taxon>Stramenopiles</taxon>
        <taxon>Oomycota</taxon>
        <taxon>Peronosporomycetes</taxon>
        <taxon>Peronosporales</taxon>
        <taxon>Peronosporaceae</taxon>
        <taxon>Phytophthora</taxon>
    </lineage>
</organism>
<dbReference type="Proteomes" id="UP001165121">
    <property type="component" value="Unassembled WGS sequence"/>
</dbReference>
<evidence type="ECO:0000313" key="2">
    <source>
        <dbReference type="EMBL" id="GMF33419.1"/>
    </source>
</evidence>